<protein>
    <submittedName>
        <fullName evidence="1">Uncharacterized protein</fullName>
    </submittedName>
</protein>
<evidence type="ECO:0000313" key="2">
    <source>
        <dbReference type="Proteomes" id="UP001139311"/>
    </source>
</evidence>
<dbReference type="AlphaFoldDB" id="A0A9X1IAV6"/>
<gene>
    <name evidence="1" type="ORF">LHA35_01670</name>
</gene>
<evidence type="ECO:0000313" key="1">
    <source>
        <dbReference type="EMBL" id="MCB4820439.1"/>
    </source>
</evidence>
<dbReference type="EMBL" id="JAJAQI010000002">
    <property type="protein sequence ID" value="MCB4820439.1"/>
    <property type="molecule type" value="Genomic_DNA"/>
</dbReference>
<proteinExistence type="predicted"/>
<accession>A0A9X1IAV6</accession>
<name>A0A9X1IAV6_9PROT</name>
<dbReference type="RefSeq" id="WP_226603663.1">
    <property type="nucleotide sequence ID" value="NZ_JAJAQI010000002.1"/>
</dbReference>
<sequence>MVATDAAEAALLAAHDLGRMPAMPAPLAQLLVRHGQEAAERRFAAAALSMAEAVEMIAALAGQMPDEVLAPVRAWALARLEQYGAVALPPSVPRALLRGLTAEGAAGPETALGRGRGRQAFREQVWTAGLARVPLLPLGLNCLPWNMPARWGFRSVPNAMEAFNPFALAAHQLSAVLAALEEGWAGYAPPGRIRAIATPGGQRLFLREDGGAVWNHHLGPAWEAEGFAALRLDLAVLARRFERAASAPRVPLRVAFLVTEREAPDTALAERLLAAFQRRARGGRIGLFLLHMPPEGGAMPPEALGPDAVLLQAPPPRPGYQWHLPAHFDTAAGFAFEWRIMLALHDALLGWGAG</sequence>
<organism evidence="1 2">
    <name type="scientific">Roseicella aerolata</name>
    <dbReference type="NCBI Taxonomy" id="2883479"/>
    <lineage>
        <taxon>Bacteria</taxon>
        <taxon>Pseudomonadati</taxon>
        <taxon>Pseudomonadota</taxon>
        <taxon>Alphaproteobacteria</taxon>
        <taxon>Acetobacterales</taxon>
        <taxon>Roseomonadaceae</taxon>
        <taxon>Roseicella</taxon>
    </lineage>
</organism>
<dbReference type="Proteomes" id="UP001139311">
    <property type="component" value="Unassembled WGS sequence"/>
</dbReference>
<comment type="caution">
    <text evidence="1">The sequence shown here is derived from an EMBL/GenBank/DDBJ whole genome shotgun (WGS) entry which is preliminary data.</text>
</comment>
<reference evidence="1" key="1">
    <citation type="submission" date="2021-10" db="EMBL/GenBank/DDBJ databases">
        <title>Roseicella aerolatum sp. nov., isolated from aerosols of e-waste dismantling site.</title>
        <authorList>
            <person name="Qin T."/>
        </authorList>
    </citation>
    <scope>NUCLEOTIDE SEQUENCE</scope>
    <source>
        <strain evidence="1">GB24</strain>
    </source>
</reference>
<keyword evidence="2" id="KW-1185">Reference proteome</keyword>